<evidence type="ECO:0000313" key="3">
    <source>
        <dbReference type="Proteomes" id="UP001419268"/>
    </source>
</evidence>
<feature type="compositionally biased region" description="Low complexity" evidence="1">
    <location>
        <begin position="143"/>
        <end position="155"/>
    </location>
</feature>
<dbReference type="Proteomes" id="UP001419268">
    <property type="component" value="Unassembled WGS sequence"/>
</dbReference>
<protein>
    <submittedName>
        <fullName evidence="2">Uncharacterized protein</fullName>
    </submittedName>
</protein>
<dbReference type="EMBL" id="JBBNAG010000011">
    <property type="protein sequence ID" value="KAK9094636.1"/>
    <property type="molecule type" value="Genomic_DNA"/>
</dbReference>
<organism evidence="2 3">
    <name type="scientific">Stephania cephalantha</name>
    <dbReference type="NCBI Taxonomy" id="152367"/>
    <lineage>
        <taxon>Eukaryota</taxon>
        <taxon>Viridiplantae</taxon>
        <taxon>Streptophyta</taxon>
        <taxon>Embryophyta</taxon>
        <taxon>Tracheophyta</taxon>
        <taxon>Spermatophyta</taxon>
        <taxon>Magnoliopsida</taxon>
        <taxon>Ranunculales</taxon>
        <taxon>Menispermaceae</taxon>
        <taxon>Menispermoideae</taxon>
        <taxon>Cissampelideae</taxon>
        <taxon>Stephania</taxon>
    </lineage>
</organism>
<keyword evidence="3" id="KW-1185">Reference proteome</keyword>
<evidence type="ECO:0000313" key="2">
    <source>
        <dbReference type="EMBL" id="KAK9094636.1"/>
    </source>
</evidence>
<dbReference type="AlphaFoldDB" id="A0AAP0HS64"/>
<name>A0AAP0HS64_9MAGN</name>
<reference evidence="2 3" key="1">
    <citation type="submission" date="2024-01" db="EMBL/GenBank/DDBJ databases">
        <title>Genome assemblies of Stephania.</title>
        <authorList>
            <person name="Yang L."/>
        </authorList>
    </citation>
    <scope>NUCLEOTIDE SEQUENCE [LARGE SCALE GENOMIC DNA]</scope>
    <source>
        <strain evidence="2">JXDWG</strain>
        <tissue evidence="2">Leaf</tissue>
    </source>
</reference>
<accession>A0AAP0HS64</accession>
<feature type="region of interest" description="Disordered" evidence="1">
    <location>
        <begin position="128"/>
        <end position="164"/>
    </location>
</feature>
<gene>
    <name evidence="2" type="ORF">Scep_026105</name>
</gene>
<sequence length="234" mass="27076">MFVLGHLLREIPLSLPHLIIGYMTNTCNSSRHLPYAHIITSYLESAQVDISLGGRPLSAYDTIDMATLKAMKYRYIRRERRWIREEDISDGPHYEGYESPLPTNPAVAFDERNYKDYCFLYPHGDDGDNEVHQNFEAPPPPHQQSQQQSHQQHQPLHYPTFYGVAPPPEMSPSMAYLSAQLRYMHKYMTQIFIAIDTRIEHQGDRLHRIEGYLLPVRPARDDPASGSARWTSSH</sequence>
<proteinExistence type="predicted"/>
<evidence type="ECO:0000256" key="1">
    <source>
        <dbReference type="SAM" id="MobiDB-lite"/>
    </source>
</evidence>
<comment type="caution">
    <text evidence="2">The sequence shown here is derived from an EMBL/GenBank/DDBJ whole genome shotgun (WGS) entry which is preliminary data.</text>
</comment>